<dbReference type="SUPFAM" id="SSF56784">
    <property type="entry name" value="HAD-like"/>
    <property type="match status" value="1"/>
</dbReference>
<proteinExistence type="predicted"/>
<dbReference type="InterPro" id="IPR050365">
    <property type="entry name" value="TIM50"/>
</dbReference>
<dbReference type="SMART" id="SM00577">
    <property type="entry name" value="CPDc"/>
    <property type="match status" value="1"/>
</dbReference>
<dbReference type="Gene3D" id="3.40.50.1000">
    <property type="entry name" value="HAD superfamily/HAD-like"/>
    <property type="match status" value="1"/>
</dbReference>
<name>A0AA36NF22_9DINO</name>
<accession>A0AA36NF22</accession>
<keyword evidence="4" id="KW-1185">Reference proteome</keyword>
<dbReference type="CDD" id="cd07521">
    <property type="entry name" value="HAD_FCP1-like"/>
    <property type="match status" value="1"/>
</dbReference>
<dbReference type="InterPro" id="IPR004274">
    <property type="entry name" value="FCP1_dom"/>
</dbReference>
<dbReference type="PROSITE" id="PS50969">
    <property type="entry name" value="FCP1"/>
    <property type="match status" value="1"/>
</dbReference>
<organism evidence="3 4">
    <name type="scientific">Effrenium voratum</name>
    <dbReference type="NCBI Taxonomy" id="2562239"/>
    <lineage>
        <taxon>Eukaryota</taxon>
        <taxon>Sar</taxon>
        <taxon>Alveolata</taxon>
        <taxon>Dinophyceae</taxon>
        <taxon>Suessiales</taxon>
        <taxon>Symbiodiniaceae</taxon>
        <taxon>Effrenium</taxon>
    </lineage>
</organism>
<dbReference type="GO" id="GO:0016791">
    <property type="term" value="F:phosphatase activity"/>
    <property type="evidence" value="ECO:0007669"/>
    <property type="project" value="InterPro"/>
</dbReference>
<dbReference type="InterPro" id="IPR011948">
    <property type="entry name" value="Dullard_phosphatase"/>
</dbReference>
<sequence>MEAGRPTLAPKLLAQPASRLQSGQDLLKSGGFNKPPLASLGTPEKSEVNANCAEAGLITPPKGSWSSYRRRAHADALQAALTHKQVRKALARSPEPHLLARTRQRSVLFDKEEKLCEFSVMSPHHGASAAEYSWEDLSPQLRHTLEFLRKLPFLPRTYLGDARPFLPPSAKPTLVLDLDETLVHCFRGSSLPEASPDLVVEFDESIGIGRVYFRPFVQLFLEVISRSFDVVVFTASQQAYADQVINALDPSGSLISHRLYRQHCTEFCGAYFKELSLLGRPLSKCILVDNSPISVACNAHNGVLIRSWYGDLQDQELLALLEVLEDMRKYSRQGGCFDRYLAQRYGLYDFFQAIQDTPEGDFGH</sequence>
<dbReference type="InterPro" id="IPR023214">
    <property type="entry name" value="HAD_sf"/>
</dbReference>
<dbReference type="Proteomes" id="UP001178507">
    <property type="component" value="Unassembled WGS sequence"/>
</dbReference>
<dbReference type="EMBL" id="CAUJNA010003809">
    <property type="protein sequence ID" value="CAJ1410255.1"/>
    <property type="molecule type" value="Genomic_DNA"/>
</dbReference>
<feature type="region of interest" description="Disordered" evidence="1">
    <location>
        <begin position="24"/>
        <end position="45"/>
    </location>
</feature>
<dbReference type="NCBIfam" id="TIGR02251">
    <property type="entry name" value="HIF-SF_euk"/>
    <property type="match status" value="1"/>
</dbReference>
<feature type="domain" description="FCP1 homology" evidence="2">
    <location>
        <begin position="167"/>
        <end position="327"/>
    </location>
</feature>
<evidence type="ECO:0000313" key="4">
    <source>
        <dbReference type="Proteomes" id="UP001178507"/>
    </source>
</evidence>
<dbReference type="AlphaFoldDB" id="A0AA36NF22"/>
<evidence type="ECO:0000256" key="1">
    <source>
        <dbReference type="SAM" id="MobiDB-lite"/>
    </source>
</evidence>
<comment type="caution">
    <text evidence="3">The sequence shown here is derived from an EMBL/GenBank/DDBJ whole genome shotgun (WGS) entry which is preliminary data.</text>
</comment>
<protein>
    <recommendedName>
        <fullName evidence="2">FCP1 homology domain-containing protein</fullName>
    </recommendedName>
</protein>
<evidence type="ECO:0000259" key="2">
    <source>
        <dbReference type="PROSITE" id="PS50969"/>
    </source>
</evidence>
<dbReference type="InterPro" id="IPR036412">
    <property type="entry name" value="HAD-like_sf"/>
</dbReference>
<dbReference type="Pfam" id="PF03031">
    <property type="entry name" value="NIF"/>
    <property type="match status" value="1"/>
</dbReference>
<reference evidence="3" key="1">
    <citation type="submission" date="2023-08" db="EMBL/GenBank/DDBJ databases">
        <authorList>
            <person name="Chen Y."/>
            <person name="Shah S."/>
            <person name="Dougan E. K."/>
            <person name="Thang M."/>
            <person name="Chan C."/>
        </authorList>
    </citation>
    <scope>NUCLEOTIDE SEQUENCE</scope>
</reference>
<evidence type="ECO:0000313" key="3">
    <source>
        <dbReference type="EMBL" id="CAJ1410255.1"/>
    </source>
</evidence>
<gene>
    <name evidence="3" type="ORF">EVOR1521_LOCUS31110</name>
</gene>
<dbReference type="PANTHER" id="PTHR12210">
    <property type="entry name" value="DULLARD PROTEIN PHOSPHATASE"/>
    <property type="match status" value="1"/>
</dbReference>